<name>A0ABC8SIE4_9AQUA</name>
<evidence type="ECO:0000259" key="4">
    <source>
        <dbReference type="PROSITE" id="PS50961"/>
    </source>
</evidence>
<reference evidence="5 6" key="1">
    <citation type="submission" date="2024-02" db="EMBL/GenBank/DDBJ databases">
        <authorList>
            <person name="Vignale AGUSTIN F."/>
            <person name="Sosa J E."/>
            <person name="Modenutti C."/>
        </authorList>
    </citation>
    <scope>NUCLEOTIDE SEQUENCE [LARGE SCALE GENOMIC DNA]</scope>
</reference>
<dbReference type="GO" id="GO:0003723">
    <property type="term" value="F:RNA binding"/>
    <property type="evidence" value="ECO:0007669"/>
    <property type="project" value="UniProtKB-UniRule"/>
</dbReference>
<evidence type="ECO:0000256" key="3">
    <source>
        <dbReference type="SAM" id="MobiDB-lite"/>
    </source>
</evidence>
<sequence length="123" mass="13480">MNLTDNIQLILDALRTSALVEVQGDKVRRRNDWIRWLLPSAQFTTATSPQSLGRFNRDTLASHLQSFTLDDKNAIHGLPEVFLSRSSSGELSSQSQQSGGESTSQVIVQAGFEHTTSAGFSSK</sequence>
<dbReference type="AlphaFoldDB" id="A0ABC8SIE4"/>
<evidence type="ECO:0000256" key="1">
    <source>
        <dbReference type="ARBA" id="ARBA00022884"/>
    </source>
</evidence>
<dbReference type="InterPro" id="IPR036388">
    <property type="entry name" value="WH-like_DNA-bd_sf"/>
</dbReference>
<dbReference type="PROSITE" id="PS50961">
    <property type="entry name" value="HTH_LA"/>
    <property type="match status" value="1"/>
</dbReference>
<dbReference type="EMBL" id="CAUOFW020002947">
    <property type="protein sequence ID" value="CAK9156966.1"/>
    <property type="molecule type" value="Genomic_DNA"/>
</dbReference>
<dbReference type="Gene3D" id="1.10.10.10">
    <property type="entry name" value="Winged helix-like DNA-binding domain superfamily/Winged helix DNA-binding domain"/>
    <property type="match status" value="1"/>
</dbReference>
<accession>A0ABC8SIE4</accession>
<dbReference type="InterPro" id="IPR006630">
    <property type="entry name" value="La_HTH"/>
</dbReference>
<feature type="domain" description="HTH La-type RNA-binding" evidence="4">
    <location>
        <begin position="1"/>
        <end position="39"/>
    </location>
</feature>
<feature type="region of interest" description="Disordered" evidence="3">
    <location>
        <begin position="86"/>
        <end position="108"/>
    </location>
</feature>
<feature type="compositionally biased region" description="Low complexity" evidence="3">
    <location>
        <begin position="86"/>
        <end position="105"/>
    </location>
</feature>
<comment type="caution">
    <text evidence="5">The sequence shown here is derived from an EMBL/GenBank/DDBJ whole genome shotgun (WGS) entry which is preliminary data.</text>
</comment>
<evidence type="ECO:0000313" key="5">
    <source>
        <dbReference type="EMBL" id="CAK9156966.1"/>
    </source>
</evidence>
<protein>
    <recommendedName>
        <fullName evidence="4">HTH La-type RNA-binding domain-containing protein</fullName>
    </recommendedName>
</protein>
<evidence type="ECO:0000313" key="6">
    <source>
        <dbReference type="Proteomes" id="UP001642360"/>
    </source>
</evidence>
<proteinExistence type="predicted"/>
<keyword evidence="6" id="KW-1185">Reference proteome</keyword>
<evidence type="ECO:0000256" key="2">
    <source>
        <dbReference type="PROSITE-ProRule" id="PRU00332"/>
    </source>
</evidence>
<organism evidence="5 6">
    <name type="scientific">Ilex paraguariensis</name>
    <name type="common">yerba mate</name>
    <dbReference type="NCBI Taxonomy" id="185542"/>
    <lineage>
        <taxon>Eukaryota</taxon>
        <taxon>Viridiplantae</taxon>
        <taxon>Streptophyta</taxon>
        <taxon>Embryophyta</taxon>
        <taxon>Tracheophyta</taxon>
        <taxon>Spermatophyta</taxon>
        <taxon>Magnoliopsida</taxon>
        <taxon>eudicotyledons</taxon>
        <taxon>Gunneridae</taxon>
        <taxon>Pentapetalae</taxon>
        <taxon>asterids</taxon>
        <taxon>campanulids</taxon>
        <taxon>Aquifoliales</taxon>
        <taxon>Aquifoliaceae</taxon>
        <taxon>Ilex</taxon>
    </lineage>
</organism>
<gene>
    <name evidence="5" type="ORF">ILEXP_LOCUS25532</name>
</gene>
<keyword evidence="1 2" id="KW-0694">RNA-binding</keyword>
<dbReference type="Proteomes" id="UP001642360">
    <property type="component" value="Unassembled WGS sequence"/>
</dbReference>